<feature type="transmembrane region" description="Helical" evidence="4">
    <location>
        <begin position="32"/>
        <end position="57"/>
    </location>
</feature>
<keyword evidence="3" id="KW-0175">Coiled coil</keyword>
<dbReference type="AlphaFoldDB" id="A0A087YBF2"/>
<keyword evidence="4" id="KW-0812">Transmembrane</keyword>
<dbReference type="InterPro" id="IPR050111">
    <property type="entry name" value="C-type_lectin/snaclec_domain"/>
</dbReference>
<dbReference type="SUPFAM" id="SSF56436">
    <property type="entry name" value="C-type lectin-like"/>
    <property type="match status" value="1"/>
</dbReference>
<dbReference type="RefSeq" id="XP_007547294.1">
    <property type="nucleotide sequence ID" value="XM_007547232.2"/>
</dbReference>
<sequence>MEEIYMNVDPVKTVCQIPVTKNEGSGRSKKRLYVGVIISLGILNVFLLIGLISLGVFSHDVGSLAADLTDTKDKLTDRLQVSNDRLSDMTKERDRLNATLTEMSNEMSRLQSLLKKKKTCPAGWRMFSCSCYLLSASSGSWDEGRADCRTRGGDLVVINNDDEQTFLSTFTNKETWIGLNDKETEGSWMWVDGTPLSQLLTKYWATTQPDNGGGDPRWGEEDCVHIRTYDNVLWNDLKCSASFQWVCEKDPI</sequence>
<dbReference type="InterPro" id="IPR001304">
    <property type="entry name" value="C-type_lectin-like"/>
</dbReference>
<dbReference type="InterPro" id="IPR016187">
    <property type="entry name" value="CTDL_fold"/>
</dbReference>
<evidence type="ECO:0000313" key="7">
    <source>
        <dbReference type="Proteomes" id="UP000028760"/>
    </source>
</evidence>
<evidence type="ECO:0000256" key="4">
    <source>
        <dbReference type="SAM" id="Phobius"/>
    </source>
</evidence>
<dbReference type="PROSITE" id="PS00615">
    <property type="entry name" value="C_TYPE_LECTIN_1"/>
    <property type="match status" value="1"/>
</dbReference>
<dbReference type="eggNOG" id="KOG4297">
    <property type="taxonomic scope" value="Eukaryota"/>
</dbReference>
<dbReference type="KEGG" id="pfor:103134782"/>
<feature type="coiled-coil region" evidence="3">
    <location>
        <begin position="65"/>
        <end position="113"/>
    </location>
</feature>
<evidence type="ECO:0000256" key="2">
    <source>
        <dbReference type="ARBA" id="ARBA00023157"/>
    </source>
</evidence>
<evidence type="ECO:0000259" key="5">
    <source>
        <dbReference type="PROSITE" id="PS50041"/>
    </source>
</evidence>
<accession>A0A087YBF2</accession>
<keyword evidence="7" id="KW-1185">Reference proteome</keyword>
<feature type="domain" description="C-type lectin" evidence="5">
    <location>
        <begin position="127"/>
        <end position="248"/>
    </location>
</feature>
<keyword evidence="4" id="KW-1133">Transmembrane helix</keyword>
<proteinExistence type="predicted"/>
<name>A0A087YBF2_POEFO</name>
<evidence type="ECO:0000313" key="6">
    <source>
        <dbReference type="Ensembl" id="ENSPFOP00000015355.2"/>
    </source>
</evidence>
<dbReference type="GeneTree" id="ENSGT01030000234575"/>
<reference evidence="6" key="2">
    <citation type="submission" date="2025-08" db="UniProtKB">
        <authorList>
            <consortium name="Ensembl"/>
        </authorList>
    </citation>
    <scope>IDENTIFICATION</scope>
</reference>
<reference evidence="6" key="3">
    <citation type="submission" date="2025-09" db="UniProtKB">
        <authorList>
            <consortium name="Ensembl"/>
        </authorList>
    </citation>
    <scope>IDENTIFICATION</scope>
</reference>
<keyword evidence="1" id="KW-0430">Lectin</keyword>
<keyword evidence="2" id="KW-1015">Disulfide bond</keyword>
<dbReference type="InterPro" id="IPR018378">
    <property type="entry name" value="C-type_lectin_CS"/>
</dbReference>
<reference evidence="7" key="1">
    <citation type="submission" date="2013-10" db="EMBL/GenBank/DDBJ databases">
        <authorList>
            <person name="Schartl M."/>
            <person name="Warren W."/>
        </authorList>
    </citation>
    <scope>NUCLEOTIDE SEQUENCE [LARGE SCALE GENOMIC DNA]</scope>
    <source>
        <strain evidence="7">female</strain>
    </source>
</reference>
<evidence type="ECO:0000256" key="1">
    <source>
        <dbReference type="ARBA" id="ARBA00022734"/>
    </source>
</evidence>
<dbReference type="STRING" id="48698.ENSPFOP00000015355"/>
<dbReference type="PANTHER" id="PTHR22803">
    <property type="entry name" value="MANNOSE, PHOSPHOLIPASE, LECTIN RECEPTOR RELATED"/>
    <property type="match status" value="1"/>
</dbReference>
<organism evidence="6 7">
    <name type="scientific">Poecilia formosa</name>
    <name type="common">Amazon molly</name>
    <name type="synonym">Limia formosa</name>
    <dbReference type="NCBI Taxonomy" id="48698"/>
    <lineage>
        <taxon>Eukaryota</taxon>
        <taxon>Metazoa</taxon>
        <taxon>Chordata</taxon>
        <taxon>Craniata</taxon>
        <taxon>Vertebrata</taxon>
        <taxon>Euteleostomi</taxon>
        <taxon>Actinopterygii</taxon>
        <taxon>Neopterygii</taxon>
        <taxon>Teleostei</taxon>
        <taxon>Neoteleostei</taxon>
        <taxon>Acanthomorphata</taxon>
        <taxon>Ovalentaria</taxon>
        <taxon>Atherinomorphae</taxon>
        <taxon>Cyprinodontiformes</taxon>
        <taxon>Poeciliidae</taxon>
        <taxon>Poeciliinae</taxon>
        <taxon>Poecilia</taxon>
    </lineage>
</organism>
<dbReference type="GO" id="GO:0030246">
    <property type="term" value="F:carbohydrate binding"/>
    <property type="evidence" value="ECO:0007669"/>
    <property type="project" value="UniProtKB-KW"/>
</dbReference>
<dbReference type="PROSITE" id="PS50041">
    <property type="entry name" value="C_TYPE_LECTIN_2"/>
    <property type="match status" value="1"/>
</dbReference>
<dbReference type="SMART" id="SM00034">
    <property type="entry name" value="CLECT"/>
    <property type="match status" value="1"/>
</dbReference>
<evidence type="ECO:0000256" key="3">
    <source>
        <dbReference type="SAM" id="Coils"/>
    </source>
</evidence>
<dbReference type="CDD" id="cd03590">
    <property type="entry name" value="CLECT_DC-SIGN_like"/>
    <property type="match status" value="1"/>
</dbReference>
<dbReference type="Ensembl" id="ENSPFOT00000015377.2">
    <property type="protein sequence ID" value="ENSPFOP00000015355.2"/>
    <property type="gene ID" value="ENSPFOG00000015312.2"/>
</dbReference>
<dbReference type="Proteomes" id="UP000028760">
    <property type="component" value="Unassembled WGS sequence"/>
</dbReference>
<keyword evidence="4" id="KW-0472">Membrane</keyword>
<dbReference type="EMBL" id="AYCK01002500">
    <property type="status" value="NOT_ANNOTATED_CDS"/>
    <property type="molecule type" value="Genomic_DNA"/>
</dbReference>
<dbReference type="InterPro" id="IPR016186">
    <property type="entry name" value="C-type_lectin-like/link_sf"/>
</dbReference>
<dbReference type="Pfam" id="PF00059">
    <property type="entry name" value="Lectin_C"/>
    <property type="match status" value="1"/>
</dbReference>
<dbReference type="InterPro" id="IPR033989">
    <property type="entry name" value="CD209-like_CTLD"/>
</dbReference>
<dbReference type="EMBL" id="AYCK01002499">
    <property type="status" value="NOT_ANNOTATED_CDS"/>
    <property type="molecule type" value="Genomic_DNA"/>
</dbReference>
<dbReference type="Gene3D" id="3.10.100.10">
    <property type="entry name" value="Mannose-Binding Protein A, subunit A"/>
    <property type="match status" value="1"/>
</dbReference>
<dbReference type="OrthoDB" id="6133475at2759"/>
<protein>
    <submittedName>
        <fullName evidence="6">CD209 antigen-like protein E</fullName>
    </submittedName>
</protein>
<dbReference type="GeneID" id="103134782"/>